<evidence type="ECO:0000313" key="6">
    <source>
        <dbReference type="EMBL" id="CAK7892648.1"/>
    </source>
</evidence>
<feature type="coiled-coil region" evidence="5">
    <location>
        <begin position="219"/>
        <end position="246"/>
    </location>
</feature>
<dbReference type="PANTHER" id="PTHR46512">
    <property type="entry name" value="PEPTIDYLPROLYL ISOMERASE"/>
    <property type="match status" value="1"/>
</dbReference>
<reference evidence="6" key="1">
    <citation type="submission" date="2024-01" db="EMBL/GenBank/DDBJ databases">
        <authorList>
            <person name="Webb A."/>
        </authorList>
    </citation>
    <scope>NUCLEOTIDE SEQUENCE</scope>
    <source>
        <strain evidence="6">Pm1</strain>
    </source>
</reference>
<accession>A0AAV1SYC3</accession>
<comment type="caution">
    <text evidence="6">The sequence shown here is derived from an EMBL/GenBank/DDBJ whole genome shotgun (WGS) entry which is preliminary data.</text>
</comment>
<dbReference type="PANTHER" id="PTHR46512:SF9">
    <property type="entry name" value="PEPTIDYLPROLYL ISOMERASE"/>
    <property type="match status" value="1"/>
</dbReference>
<evidence type="ECO:0000256" key="1">
    <source>
        <dbReference type="ARBA" id="ARBA00000971"/>
    </source>
</evidence>
<evidence type="ECO:0000256" key="3">
    <source>
        <dbReference type="ARBA" id="ARBA00023110"/>
    </source>
</evidence>
<dbReference type="InterPro" id="IPR019734">
    <property type="entry name" value="TPR_rpt"/>
</dbReference>
<evidence type="ECO:0000256" key="2">
    <source>
        <dbReference type="ARBA" id="ARBA00013194"/>
    </source>
</evidence>
<dbReference type="SMART" id="SM00028">
    <property type="entry name" value="TPR"/>
    <property type="match status" value="3"/>
</dbReference>
<keyword evidence="5" id="KW-0175">Coiled coil</keyword>
<evidence type="ECO:0000313" key="8">
    <source>
        <dbReference type="Proteomes" id="UP001162060"/>
    </source>
</evidence>
<dbReference type="EC" id="5.2.1.8" evidence="2"/>
<sequence>MSDVQSLSDSPASSQGLGSSLMWEKVALSPLEMLSVQLDEELRLAEETAAAAKTCKQNKHDVDVDPKTGKAAGCVVMEVLDAKDLVLDTNTAILAVNGNTRPELYVSTQVTPLSAFEKTTKKYLRTKNVQAVDSGMVTWRERLVYDGAKTKKFGIKVMLSSSAAVIADIVLGEVELRSTDYEDQVPHTKWVELKAPTSAGSSGVAGKLLLRVTFTHSAHERHERTLTRLRQKKRENDDDIERYKATVRLVNPPVRHPAAYGKETAKAALYVPGNKFDILAHHPAAVSVAPLADKTRVVTPFGRGVVVCFRPETTMYVVQMDTASASGSRTIAYLQQDVVKEEPDEPHLRMHMKVMTPYGPGILEEIRPQDDVLIVQSHYARMFMQRKDVKVPAKDVLEMTLKDLVSEATKLADTGNEEFRLGKLQEAVYSYLRALGFLQRVEQDHATHKEKATIIQTMIRCHLNIGACKLKLDAYADAEIACTNALSILSVLSENREGNVVTWMGRLGMSEQLMFGDWPSKARFRRAQACVRLEKYADAKQDLLLAVKLNPRDKSCRTLLDTVSKLLDKQKREEKKAWGGIFDKIDASASTVNTATATGSQSAEDKSIFTRKTKKQVAAATAATSADGAASWYSTTRALATASVLTAGVAAVALLVLKPKSS</sequence>
<name>A0AAV1SYC3_9STRA</name>
<organism evidence="6 8">
    <name type="scientific">Peronospora matthiolae</name>
    <dbReference type="NCBI Taxonomy" id="2874970"/>
    <lineage>
        <taxon>Eukaryota</taxon>
        <taxon>Sar</taxon>
        <taxon>Stramenopiles</taxon>
        <taxon>Oomycota</taxon>
        <taxon>Peronosporomycetes</taxon>
        <taxon>Peronosporales</taxon>
        <taxon>Peronosporaceae</taxon>
        <taxon>Peronospora</taxon>
    </lineage>
</organism>
<protein>
    <recommendedName>
        <fullName evidence="2">peptidylprolyl isomerase</fullName>
        <ecNumber evidence="2">5.2.1.8</ecNumber>
    </recommendedName>
</protein>
<evidence type="ECO:0000313" key="7">
    <source>
        <dbReference type="EMBL" id="CAK7941356.1"/>
    </source>
</evidence>
<dbReference type="EMBL" id="CAKLBY020000003">
    <property type="protein sequence ID" value="CAK7892648.1"/>
    <property type="molecule type" value="Genomic_DNA"/>
</dbReference>
<dbReference type="SUPFAM" id="SSF48452">
    <property type="entry name" value="TPR-like"/>
    <property type="match status" value="1"/>
</dbReference>
<comment type="catalytic activity">
    <reaction evidence="1">
        <text>[protein]-peptidylproline (omega=180) = [protein]-peptidylproline (omega=0)</text>
        <dbReference type="Rhea" id="RHEA:16237"/>
        <dbReference type="Rhea" id="RHEA-COMP:10747"/>
        <dbReference type="Rhea" id="RHEA-COMP:10748"/>
        <dbReference type="ChEBI" id="CHEBI:83833"/>
        <dbReference type="ChEBI" id="CHEBI:83834"/>
        <dbReference type="EC" id="5.2.1.8"/>
    </reaction>
</comment>
<evidence type="ECO:0000256" key="4">
    <source>
        <dbReference type="ARBA" id="ARBA00023235"/>
    </source>
</evidence>
<dbReference type="Proteomes" id="UP001162060">
    <property type="component" value="Unassembled WGS sequence"/>
</dbReference>
<dbReference type="EMBL" id="CAKLBY020000264">
    <property type="protein sequence ID" value="CAK7941356.1"/>
    <property type="molecule type" value="Genomic_DNA"/>
</dbReference>
<dbReference type="AlphaFoldDB" id="A0AAV1SYC3"/>
<keyword evidence="3" id="KW-0697">Rotamase</keyword>
<dbReference type="InterPro" id="IPR011990">
    <property type="entry name" value="TPR-like_helical_dom_sf"/>
</dbReference>
<dbReference type="Gene3D" id="1.25.40.10">
    <property type="entry name" value="Tetratricopeptide repeat domain"/>
    <property type="match status" value="1"/>
</dbReference>
<keyword evidence="4" id="KW-0413">Isomerase</keyword>
<evidence type="ECO:0000256" key="5">
    <source>
        <dbReference type="SAM" id="Coils"/>
    </source>
</evidence>
<proteinExistence type="predicted"/>
<gene>
    <name evidence="7" type="ORF">PM001_LOCUS26506</name>
    <name evidence="6" type="ORF">PM001_LOCUS444</name>
</gene>
<dbReference type="GO" id="GO:0003755">
    <property type="term" value="F:peptidyl-prolyl cis-trans isomerase activity"/>
    <property type="evidence" value="ECO:0007669"/>
    <property type="project" value="UniProtKB-EC"/>
</dbReference>
<dbReference type="InterPro" id="IPR050754">
    <property type="entry name" value="FKBP4/5/8-like"/>
</dbReference>